<dbReference type="GO" id="GO:0003677">
    <property type="term" value="F:DNA binding"/>
    <property type="evidence" value="ECO:0007669"/>
    <property type="project" value="UniProtKB-KW"/>
</dbReference>
<feature type="domain" description="WCX" evidence="2">
    <location>
        <begin position="248"/>
        <end position="322"/>
    </location>
</feature>
<feature type="domain" description="WYL" evidence="1">
    <location>
        <begin position="150"/>
        <end position="215"/>
    </location>
</feature>
<dbReference type="PANTHER" id="PTHR34580:SF1">
    <property type="entry name" value="PROTEIN PAFC"/>
    <property type="match status" value="1"/>
</dbReference>
<evidence type="ECO:0000313" key="3">
    <source>
        <dbReference type="EMBL" id="PXX38621.1"/>
    </source>
</evidence>
<dbReference type="RefSeq" id="WP_059285497.1">
    <property type="nucleotide sequence ID" value="NZ_LNQU01000029.1"/>
</dbReference>
<dbReference type="InterPro" id="IPR057727">
    <property type="entry name" value="WCX_dom"/>
</dbReference>
<dbReference type="PANTHER" id="PTHR34580">
    <property type="match status" value="1"/>
</dbReference>
<sequence length="333" mass="37914">MSLSQERAERLASIERLLPSDQSANPHGLTIQEIRSRLDQIDQDSTRHTRTLQRDLQLLIQQGRVRKLDKTSEQPSYLRIEDADEIDDSMWDYFIVHLKRELEGIVSSTELAKLLNRLKLDEHGIRLDESKLCILPDSLRLQPAEINPQVFSTVLRALKEKRALQVSYRDRQEKSSTPTLHPQGIMQRGPRIYLFALKNDEQEERLYAIDRIRSASLLAEPVRSNPDFDFQQHIAAGRADFANGETITLKAIVRGYVEDLVRDCKLHESQKLEPLDNGEAGSLLTVTMPSSGQLLRWVLAGGENIIVKEPFALKEIVINQVTATGQQYISSSQ</sequence>
<keyword evidence="3" id="KW-0238">DNA-binding</keyword>
<gene>
    <name evidence="3" type="ORF">DFR38_1346</name>
</gene>
<protein>
    <submittedName>
        <fullName evidence="3">Putative DNA-binding transcriptional regulator YafY</fullName>
    </submittedName>
</protein>
<keyword evidence="4" id="KW-1185">Reference proteome</keyword>
<organism evidence="3 4">
    <name type="scientific">Aquitalea magnusonii</name>
    <dbReference type="NCBI Taxonomy" id="332411"/>
    <lineage>
        <taxon>Bacteria</taxon>
        <taxon>Pseudomonadati</taxon>
        <taxon>Pseudomonadota</taxon>
        <taxon>Betaproteobacteria</taxon>
        <taxon>Neisseriales</taxon>
        <taxon>Chromobacteriaceae</taxon>
        <taxon>Aquitalea</taxon>
    </lineage>
</organism>
<dbReference type="EMBL" id="QJKC01000034">
    <property type="protein sequence ID" value="PXX38621.1"/>
    <property type="molecule type" value="Genomic_DNA"/>
</dbReference>
<dbReference type="Pfam" id="PF25583">
    <property type="entry name" value="WCX"/>
    <property type="match status" value="1"/>
</dbReference>
<evidence type="ECO:0000259" key="2">
    <source>
        <dbReference type="Pfam" id="PF25583"/>
    </source>
</evidence>
<accession>A0A318IW81</accession>
<dbReference type="InterPro" id="IPR051534">
    <property type="entry name" value="CBASS_pafABC_assoc_protein"/>
</dbReference>
<name>A0A318IW81_9NEIS</name>
<dbReference type="Proteomes" id="UP000248395">
    <property type="component" value="Unassembled WGS sequence"/>
</dbReference>
<dbReference type="Pfam" id="PF13280">
    <property type="entry name" value="WYL"/>
    <property type="match status" value="1"/>
</dbReference>
<evidence type="ECO:0000259" key="1">
    <source>
        <dbReference type="Pfam" id="PF13280"/>
    </source>
</evidence>
<reference evidence="3 4" key="1">
    <citation type="submission" date="2018-05" db="EMBL/GenBank/DDBJ databases">
        <title>Genomic Encyclopedia of Type Strains, Phase IV (KMG-IV): sequencing the most valuable type-strain genomes for metagenomic binning, comparative biology and taxonomic classification.</title>
        <authorList>
            <person name="Goeker M."/>
        </authorList>
    </citation>
    <scope>NUCLEOTIDE SEQUENCE [LARGE SCALE GENOMIC DNA]</scope>
    <source>
        <strain evidence="3 4">DSM 25134</strain>
    </source>
</reference>
<dbReference type="InterPro" id="IPR026881">
    <property type="entry name" value="WYL_dom"/>
</dbReference>
<dbReference type="OrthoDB" id="8595817at2"/>
<dbReference type="AlphaFoldDB" id="A0A318IW81"/>
<comment type="caution">
    <text evidence="3">The sequence shown here is derived from an EMBL/GenBank/DDBJ whole genome shotgun (WGS) entry which is preliminary data.</text>
</comment>
<dbReference type="PROSITE" id="PS52050">
    <property type="entry name" value="WYL"/>
    <property type="match status" value="1"/>
</dbReference>
<proteinExistence type="predicted"/>
<evidence type="ECO:0000313" key="4">
    <source>
        <dbReference type="Proteomes" id="UP000248395"/>
    </source>
</evidence>